<dbReference type="AlphaFoldDB" id="A0AAE0LNZ0"/>
<sequence length="427" mass="46835">MDQLLHDRDKYLKTTHHFFQTEIERGAHEMSARACSQVKDQIVQALDSALADGNAKMAENSAILRNTVNGPEAERLCRTTVLDKQTLAQRVLQSVLVHLCENNGFKIPPVRREFMIEPITLDSDTDDGEGNEVSDNAAAVQADTRSATGNNNPPRKRTRDDRPNAPGSRARRARRDDDLPPDHAYDGPEPETNTNSTSIATIQGYEVEGLDFIFQYPAVGPGYYVVQCQSPGHDDEHCFKEDPLQLRGRKEPRCVMVRHFADPSPTPRFTVDQIMRRFGRRVVDAEDADVTDEWVENSNRRLASDAAKSSKKKQPGGKQKAPVAPSPVAPSPAAPSPAAPPRWPPTPGYDPCTGRGGISPLSSEPSPAPPEAESEAAGPSRNRVSVPVADMDMDFGDMWAAQAANTNHASWDQAGESVYMPPVWPES</sequence>
<feature type="region of interest" description="Disordered" evidence="1">
    <location>
        <begin position="296"/>
        <end position="389"/>
    </location>
</feature>
<feature type="region of interest" description="Disordered" evidence="1">
    <location>
        <begin position="407"/>
        <end position="427"/>
    </location>
</feature>
<evidence type="ECO:0000256" key="1">
    <source>
        <dbReference type="SAM" id="MobiDB-lite"/>
    </source>
</evidence>
<protein>
    <submittedName>
        <fullName evidence="2">Uncharacterized protein</fullName>
    </submittedName>
</protein>
<reference evidence="2" key="2">
    <citation type="submission" date="2023-06" db="EMBL/GenBank/DDBJ databases">
        <authorList>
            <consortium name="Lawrence Berkeley National Laboratory"/>
            <person name="Haridas S."/>
            <person name="Hensen N."/>
            <person name="Bonometti L."/>
            <person name="Westerberg I."/>
            <person name="Brannstrom I.O."/>
            <person name="Guillou S."/>
            <person name="Cros-Aarteil S."/>
            <person name="Calhoun S."/>
            <person name="Kuo A."/>
            <person name="Mondo S."/>
            <person name="Pangilinan J."/>
            <person name="Riley R."/>
            <person name="Labutti K."/>
            <person name="Andreopoulos B."/>
            <person name="Lipzen A."/>
            <person name="Chen C."/>
            <person name="Yanf M."/>
            <person name="Daum C."/>
            <person name="Ng V."/>
            <person name="Clum A."/>
            <person name="Steindorff A."/>
            <person name="Ohm R."/>
            <person name="Martin F."/>
            <person name="Silar P."/>
            <person name="Natvig D."/>
            <person name="Lalanne C."/>
            <person name="Gautier V."/>
            <person name="Ament-Velasquez S.L."/>
            <person name="Kruys A."/>
            <person name="Hutchinson M.I."/>
            <person name="Powell A.J."/>
            <person name="Barry K."/>
            <person name="Miller A.N."/>
            <person name="Grigoriev I.V."/>
            <person name="Debuchy R."/>
            <person name="Gladieux P."/>
            <person name="Thoren M.H."/>
            <person name="Johannesson H."/>
        </authorList>
    </citation>
    <scope>NUCLEOTIDE SEQUENCE</scope>
    <source>
        <strain evidence="2">CBS 168.71</strain>
    </source>
</reference>
<keyword evidence="3" id="KW-1185">Reference proteome</keyword>
<accession>A0AAE0LNZ0</accession>
<reference evidence="2" key="1">
    <citation type="journal article" date="2023" name="Mol. Phylogenet. Evol.">
        <title>Genome-scale phylogeny and comparative genomics of the fungal order Sordariales.</title>
        <authorList>
            <person name="Hensen N."/>
            <person name="Bonometti L."/>
            <person name="Westerberg I."/>
            <person name="Brannstrom I.O."/>
            <person name="Guillou S."/>
            <person name="Cros-Aarteil S."/>
            <person name="Calhoun S."/>
            <person name="Haridas S."/>
            <person name="Kuo A."/>
            <person name="Mondo S."/>
            <person name="Pangilinan J."/>
            <person name="Riley R."/>
            <person name="LaButti K."/>
            <person name="Andreopoulos B."/>
            <person name="Lipzen A."/>
            <person name="Chen C."/>
            <person name="Yan M."/>
            <person name="Daum C."/>
            <person name="Ng V."/>
            <person name="Clum A."/>
            <person name="Steindorff A."/>
            <person name="Ohm R.A."/>
            <person name="Martin F."/>
            <person name="Silar P."/>
            <person name="Natvig D.O."/>
            <person name="Lalanne C."/>
            <person name="Gautier V."/>
            <person name="Ament-Velasquez S.L."/>
            <person name="Kruys A."/>
            <person name="Hutchinson M.I."/>
            <person name="Powell A.J."/>
            <person name="Barry K."/>
            <person name="Miller A.N."/>
            <person name="Grigoriev I.V."/>
            <person name="Debuchy R."/>
            <person name="Gladieux P."/>
            <person name="Hiltunen Thoren M."/>
            <person name="Johannesson H."/>
        </authorList>
    </citation>
    <scope>NUCLEOTIDE SEQUENCE</scope>
    <source>
        <strain evidence="2">CBS 168.71</strain>
    </source>
</reference>
<evidence type="ECO:0000313" key="3">
    <source>
        <dbReference type="Proteomes" id="UP001278766"/>
    </source>
</evidence>
<dbReference type="RefSeq" id="XP_062655985.1">
    <property type="nucleotide sequence ID" value="XM_062799701.1"/>
</dbReference>
<feature type="compositionally biased region" description="Polar residues" evidence="1">
    <location>
        <begin position="143"/>
        <end position="153"/>
    </location>
</feature>
<gene>
    <name evidence="2" type="ORF">B0H64DRAFT_229198</name>
</gene>
<dbReference type="GeneID" id="87836649"/>
<feature type="compositionally biased region" description="Acidic residues" evidence="1">
    <location>
        <begin position="123"/>
        <end position="132"/>
    </location>
</feature>
<organism evidence="2 3">
    <name type="scientific">Chaetomium fimeti</name>
    <dbReference type="NCBI Taxonomy" id="1854472"/>
    <lineage>
        <taxon>Eukaryota</taxon>
        <taxon>Fungi</taxon>
        <taxon>Dikarya</taxon>
        <taxon>Ascomycota</taxon>
        <taxon>Pezizomycotina</taxon>
        <taxon>Sordariomycetes</taxon>
        <taxon>Sordariomycetidae</taxon>
        <taxon>Sordariales</taxon>
        <taxon>Chaetomiaceae</taxon>
        <taxon>Chaetomium</taxon>
    </lineage>
</organism>
<comment type="caution">
    <text evidence="2">The sequence shown here is derived from an EMBL/GenBank/DDBJ whole genome shotgun (WGS) entry which is preliminary data.</text>
</comment>
<feature type="region of interest" description="Disordered" evidence="1">
    <location>
        <begin position="121"/>
        <end position="197"/>
    </location>
</feature>
<feature type="compositionally biased region" description="Basic and acidic residues" evidence="1">
    <location>
        <begin position="174"/>
        <end position="186"/>
    </location>
</feature>
<evidence type="ECO:0000313" key="2">
    <source>
        <dbReference type="EMBL" id="KAK3292471.1"/>
    </source>
</evidence>
<feature type="compositionally biased region" description="Pro residues" evidence="1">
    <location>
        <begin position="324"/>
        <end position="348"/>
    </location>
</feature>
<name>A0AAE0LNZ0_9PEZI</name>
<dbReference type="EMBL" id="JAUEPN010000007">
    <property type="protein sequence ID" value="KAK3292471.1"/>
    <property type="molecule type" value="Genomic_DNA"/>
</dbReference>
<proteinExistence type="predicted"/>
<dbReference type="Proteomes" id="UP001278766">
    <property type="component" value="Unassembled WGS sequence"/>
</dbReference>